<dbReference type="NCBIfam" id="TIGR01665">
    <property type="entry name" value="put_anti_recept"/>
    <property type="match status" value="1"/>
</dbReference>
<dbReference type="InterPro" id="IPR007119">
    <property type="entry name" value="Phage_tail_spike_N"/>
</dbReference>
<feature type="domain" description="Tail spike" evidence="1">
    <location>
        <begin position="90"/>
        <end position="321"/>
    </location>
</feature>
<keyword evidence="3" id="KW-1185">Reference proteome</keyword>
<proteinExistence type="predicted"/>
<dbReference type="Proteomes" id="UP000467132">
    <property type="component" value="Unassembled WGS sequence"/>
</dbReference>
<dbReference type="Pfam" id="PF06605">
    <property type="entry name" value="Prophage_tail"/>
    <property type="match status" value="1"/>
</dbReference>
<name>A0A845R011_9CLOT</name>
<protein>
    <recommendedName>
        <fullName evidence="1">Tail spike domain-containing protein</fullName>
    </recommendedName>
</protein>
<dbReference type="AlphaFoldDB" id="A0A845R011"/>
<reference evidence="2 3" key="1">
    <citation type="submission" date="2018-08" db="EMBL/GenBank/DDBJ databases">
        <title>Murine metabolic-syndrome-specific gut microbial biobank.</title>
        <authorList>
            <person name="Liu C."/>
        </authorList>
    </citation>
    <scope>NUCLEOTIDE SEQUENCE [LARGE SCALE GENOMIC DNA]</scope>
    <source>
        <strain evidence="2 3">583</strain>
    </source>
</reference>
<dbReference type="EMBL" id="QXXA01000019">
    <property type="protein sequence ID" value="NBI08055.1"/>
    <property type="molecule type" value="Genomic_DNA"/>
</dbReference>
<comment type="caution">
    <text evidence="2">The sequence shown here is derived from an EMBL/GenBank/DDBJ whole genome shotgun (WGS) entry which is preliminary data.</text>
</comment>
<accession>A0A845R011</accession>
<sequence>MDLRRWNMLKIFDKNKNYIRGIEGPDNTRIDQEVNITDTLLFQIPLSLGEIIEEEGYIKTREGNFVIKEKNKKSKGYEVVGKYDLEELIEYVENKAYITMTIKDMIDDLLQGMGWTVISSMTIKRTVTGTNTTKLALIKKAVDKFKAEIKFDNVNKRIYIEEKLGTDKGVYFHDEINLKDLSVTSDTYDFATRLIPKGKNDLGIEGINDGIPYVENHEYSDKVITLYWKDERYIDVYNLRYDAQKKLDEWAKPLRSYEAQVEDLSRNTGYEILSYEPGDIITLVEKETNTREKQRIVKKTKYLYVKNKDKVTIANRARYLETEQEKEIAEIRTNVVTTKASLELLDDAVQSKVSQQSYLEDKKEMENNYTEFRQEFDKFKYTVQVGGGNNLIKNSVGYGEFNFWERMQNTVIIPATSTWIMEGIAKHGWQIYAGELTQEVSLFSNNIYTLSGKLRKQTEAGTILIGLYDIATNELIVEVFNKDIGELFDGNFSMQFDSLENTNLKLKITATGISELSPLELTDLMLVKGESSESWTQSNGEVYTLNVKIDGKGVNVYSIDGKGKTVMSPEEFAGYYNNKKIFTLNRDITEVMGLMIKEKGLFIPPVKFVQTDNSLDIVWTGR</sequence>
<dbReference type="InterPro" id="IPR010572">
    <property type="entry name" value="Tail_dom"/>
</dbReference>
<gene>
    <name evidence="2" type="ORF">D3Z33_14440</name>
</gene>
<evidence type="ECO:0000313" key="2">
    <source>
        <dbReference type="EMBL" id="NBI08055.1"/>
    </source>
</evidence>
<evidence type="ECO:0000259" key="1">
    <source>
        <dbReference type="Pfam" id="PF06605"/>
    </source>
</evidence>
<organism evidence="2 3">
    <name type="scientific">Senegalia massiliensis</name>
    <dbReference type="NCBI Taxonomy" id="1720316"/>
    <lineage>
        <taxon>Bacteria</taxon>
        <taxon>Bacillati</taxon>
        <taxon>Bacillota</taxon>
        <taxon>Clostridia</taxon>
        <taxon>Eubacteriales</taxon>
        <taxon>Clostridiaceae</taxon>
        <taxon>Senegalia</taxon>
    </lineage>
</organism>
<evidence type="ECO:0000313" key="3">
    <source>
        <dbReference type="Proteomes" id="UP000467132"/>
    </source>
</evidence>